<evidence type="ECO:0000313" key="4">
    <source>
        <dbReference type="EMBL" id="SEQ32968.1"/>
    </source>
</evidence>
<dbReference type="GO" id="GO:0044097">
    <property type="term" value="P:secretion by the type IV secretion system"/>
    <property type="evidence" value="ECO:0007669"/>
    <property type="project" value="InterPro"/>
</dbReference>
<organism evidence="4 5">
    <name type="scientific">Rosenbergiella nectarea</name>
    <dbReference type="NCBI Taxonomy" id="988801"/>
    <lineage>
        <taxon>Bacteria</taxon>
        <taxon>Pseudomonadati</taxon>
        <taxon>Pseudomonadota</taxon>
        <taxon>Gammaproteobacteria</taxon>
        <taxon>Enterobacterales</taxon>
        <taxon>Erwiniaceae</taxon>
        <taxon>Rosenbergiella</taxon>
    </lineage>
</organism>
<sequence length="332" mass="37984">MSTFTNALERQLGPLQRYFSDPTVFEIRINRFGEVVCDKFDGRHFYHDAAISETFIQRLTQALLSYNGIQRQAINNLLLPDGSRGIICLPPAVHQGTTAVAFRKNISLNKPLSTLDQEGIFNQCRAIGNHEFGLQASDHHLLDLFSQQAYQDFLEYAVKHKKTIVVAGETGSGKTVLTRALLECVDPTERVILIEDVHEVSAEHLHEVVYMRYSTESHTQLITPTDCLKACMRLTPDRIFMTELRDQAAWDYIQMLNTGHPGGLTSTHANSARDTFQRIGLLIKATEIGKMLEYQDIMRLLYSTLDIVVYMEKRKIKEIYFDPQYKYSFLNK</sequence>
<dbReference type="PANTHER" id="PTHR30486">
    <property type="entry name" value="TWITCHING MOTILITY PROTEIN PILT"/>
    <property type="match status" value="1"/>
</dbReference>
<protein>
    <recommendedName>
        <fullName evidence="2">Type IV secretion system protein</fullName>
    </recommendedName>
</protein>
<dbReference type="RefSeq" id="WP_092672921.1">
    <property type="nucleotide sequence ID" value="NZ_FOGC01000002.1"/>
</dbReference>
<dbReference type="NCBIfam" id="TIGR02788">
    <property type="entry name" value="VirB11"/>
    <property type="match status" value="1"/>
</dbReference>
<dbReference type="SUPFAM" id="SSF52540">
    <property type="entry name" value="P-loop containing nucleoside triphosphate hydrolases"/>
    <property type="match status" value="1"/>
</dbReference>
<keyword evidence="2" id="KW-0067">ATP-binding</keyword>
<proteinExistence type="inferred from homology"/>
<gene>
    <name evidence="4" type="ORF">SAMN05216522_102167</name>
</gene>
<dbReference type="AlphaFoldDB" id="A0A1H9F6R2"/>
<accession>A0A1H9F6R2</accession>
<dbReference type="CDD" id="cd01130">
    <property type="entry name" value="VirB11-like_ATPase"/>
    <property type="match status" value="1"/>
</dbReference>
<evidence type="ECO:0000259" key="3">
    <source>
        <dbReference type="Pfam" id="PF00437"/>
    </source>
</evidence>
<dbReference type="PANTHER" id="PTHR30486:SF6">
    <property type="entry name" value="TYPE IV PILUS RETRACTATION ATPASE PILT"/>
    <property type="match status" value="1"/>
</dbReference>
<reference evidence="5" key="1">
    <citation type="submission" date="2016-10" db="EMBL/GenBank/DDBJ databases">
        <authorList>
            <person name="Varghese N."/>
            <person name="Submissions S."/>
        </authorList>
    </citation>
    <scope>NUCLEOTIDE SEQUENCE [LARGE SCALE GENOMIC DNA]</scope>
    <source>
        <strain evidence="5">8N4</strain>
    </source>
</reference>
<keyword evidence="5" id="KW-1185">Reference proteome</keyword>
<dbReference type="OrthoDB" id="9810761at2"/>
<dbReference type="GO" id="GO:0043684">
    <property type="term" value="C:type IV secretion system complex"/>
    <property type="evidence" value="ECO:0007669"/>
    <property type="project" value="UniProtKB-UniRule"/>
</dbReference>
<evidence type="ECO:0000313" key="5">
    <source>
        <dbReference type="Proteomes" id="UP000242515"/>
    </source>
</evidence>
<keyword evidence="2" id="KW-0547">Nucleotide-binding</keyword>
<dbReference type="Pfam" id="PF00437">
    <property type="entry name" value="T2SSE"/>
    <property type="match status" value="1"/>
</dbReference>
<dbReference type="GO" id="GO:0016887">
    <property type="term" value="F:ATP hydrolysis activity"/>
    <property type="evidence" value="ECO:0007669"/>
    <property type="project" value="InterPro"/>
</dbReference>
<dbReference type="STRING" id="988801.SAMN05216522_102167"/>
<dbReference type="Proteomes" id="UP000242515">
    <property type="component" value="Unassembled WGS sequence"/>
</dbReference>
<evidence type="ECO:0000256" key="2">
    <source>
        <dbReference type="RuleBase" id="RU366071"/>
    </source>
</evidence>
<feature type="domain" description="Bacterial type II secretion system protein E" evidence="3">
    <location>
        <begin position="146"/>
        <end position="286"/>
    </location>
</feature>
<dbReference type="InterPro" id="IPR027417">
    <property type="entry name" value="P-loop_NTPase"/>
</dbReference>
<comment type="similarity">
    <text evidence="1 2">Belongs to the GSP E family.</text>
</comment>
<dbReference type="InterPro" id="IPR014155">
    <property type="entry name" value="VirB11"/>
</dbReference>
<dbReference type="PROSITE" id="PS00675">
    <property type="entry name" value="SIGMA54_INTERACT_1"/>
    <property type="match status" value="1"/>
</dbReference>
<dbReference type="InterPro" id="IPR050921">
    <property type="entry name" value="T4SS_GSP_E_ATPase"/>
</dbReference>
<dbReference type="InterPro" id="IPR025662">
    <property type="entry name" value="Sigma_54_int_dom_ATP-bd_1"/>
</dbReference>
<dbReference type="Gene3D" id="3.30.450.90">
    <property type="match status" value="1"/>
</dbReference>
<dbReference type="EMBL" id="FOGC01000002">
    <property type="protein sequence ID" value="SEQ32968.1"/>
    <property type="molecule type" value="Genomic_DNA"/>
</dbReference>
<name>A0A1H9F6R2_9GAMM</name>
<evidence type="ECO:0000256" key="1">
    <source>
        <dbReference type="ARBA" id="ARBA00006611"/>
    </source>
</evidence>
<dbReference type="GO" id="GO:0005524">
    <property type="term" value="F:ATP binding"/>
    <property type="evidence" value="ECO:0007669"/>
    <property type="project" value="UniProtKB-UniRule"/>
</dbReference>
<dbReference type="Gene3D" id="3.40.50.300">
    <property type="entry name" value="P-loop containing nucleotide triphosphate hydrolases"/>
    <property type="match status" value="1"/>
</dbReference>
<comment type="function">
    <text evidence="2">Part of the Type IV secretion system.</text>
</comment>
<dbReference type="InterPro" id="IPR001482">
    <property type="entry name" value="T2SS/T4SS_dom"/>
</dbReference>